<dbReference type="RefSeq" id="YP_007236781.1">
    <property type="nucleotide sequence ID" value="NC_019917.1"/>
</dbReference>
<evidence type="ECO:0000313" key="1">
    <source>
        <dbReference type="EMBL" id="AFN39104.1"/>
    </source>
</evidence>
<organism evidence="1 2">
    <name type="scientific">Burkholderia phage BcepMigl</name>
    <dbReference type="NCBI Taxonomy" id="2886899"/>
    <lineage>
        <taxon>Viruses</taxon>
        <taxon>Duplodnaviria</taxon>
        <taxon>Heunggongvirae</taxon>
        <taxon>Uroviricota</taxon>
        <taxon>Caudoviricetes</taxon>
        <taxon>Lessievirus</taxon>
        <taxon>Lessievirus bcepmigl</taxon>
    </lineage>
</organism>
<keyword evidence="2" id="KW-1185">Reference proteome</keyword>
<sequence length="68" mass="7747">MLHFHDTLCKANELAVRHECGFRVEFIDAAGYCIDAIPNPPAGSTQRFDPEEGDLFRPFAAPRFAYRF</sequence>
<evidence type="ECO:0000313" key="2">
    <source>
        <dbReference type="Proteomes" id="UP000009014"/>
    </source>
</evidence>
<dbReference type="KEGG" id="vg:14296478"/>
<accession>I6XKU8</accession>
<gene>
    <name evidence="1" type="ORF">BcepMigl_gp35</name>
</gene>
<dbReference type="EMBL" id="JX104231">
    <property type="protein sequence ID" value="AFN39104.1"/>
    <property type="molecule type" value="Genomic_DNA"/>
</dbReference>
<protein>
    <submittedName>
        <fullName evidence="1">Uncharacterized protein</fullName>
    </submittedName>
</protein>
<name>I6XKU8_9CAUD</name>
<reference evidence="1 2" key="1">
    <citation type="submission" date="2012-05" db="EMBL/GenBank/DDBJ databases">
        <title>Complete genome of the Bcep22-like bacteriophage BcepMigl.</title>
        <authorList>
            <person name="Gill J.J."/>
            <person name="Migl D.M."/>
            <person name="Summer E.J."/>
            <person name="Gonzlaez C.F."/>
            <person name="Young R."/>
        </authorList>
    </citation>
    <scope>NUCLEOTIDE SEQUENCE [LARGE SCALE GENOMIC DNA]</scope>
</reference>
<dbReference type="OrthoDB" id="27186at10239"/>
<dbReference type="GeneID" id="14296478"/>
<dbReference type="Proteomes" id="UP000009014">
    <property type="component" value="Segment"/>
</dbReference>
<proteinExistence type="predicted"/>